<evidence type="ECO:0000259" key="7">
    <source>
        <dbReference type="PROSITE" id="PS50923"/>
    </source>
</evidence>
<dbReference type="PROSITE" id="PS50923">
    <property type="entry name" value="SUSHI"/>
    <property type="match status" value="7"/>
</dbReference>
<evidence type="ECO:0000256" key="5">
    <source>
        <dbReference type="SAM" id="MobiDB-lite"/>
    </source>
</evidence>
<feature type="domain" description="Sushi" evidence="7">
    <location>
        <begin position="1"/>
        <end position="42"/>
    </location>
</feature>
<keyword evidence="3 4" id="KW-1015">Disulfide bond</keyword>
<dbReference type="InterPro" id="IPR000436">
    <property type="entry name" value="Sushi_SCR_CCP_dom"/>
</dbReference>
<feature type="transmembrane region" description="Helical" evidence="6">
    <location>
        <begin position="673"/>
        <end position="695"/>
    </location>
</feature>
<evidence type="ECO:0000256" key="2">
    <source>
        <dbReference type="ARBA" id="ARBA00022737"/>
    </source>
</evidence>
<dbReference type="Proteomes" id="UP000828390">
    <property type="component" value="Unassembled WGS sequence"/>
</dbReference>
<dbReference type="SUPFAM" id="SSF57535">
    <property type="entry name" value="Complement control module/SCR domain"/>
    <property type="match status" value="12"/>
</dbReference>
<feature type="domain" description="Sushi" evidence="7">
    <location>
        <begin position="98"/>
        <end position="156"/>
    </location>
</feature>
<feature type="disulfide bond" evidence="4">
    <location>
        <begin position="406"/>
        <end position="433"/>
    </location>
</feature>
<feature type="domain" description="Sushi" evidence="7">
    <location>
        <begin position="378"/>
        <end position="435"/>
    </location>
</feature>
<feature type="compositionally biased region" description="Polar residues" evidence="5">
    <location>
        <begin position="842"/>
        <end position="856"/>
    </location>
</feature>
<gene>
    <name evidence="8" type="ORF">DPMN_114297</name>
</gene>
<feature type="domain" description="Sushi" evidence="7">
    <location>
        <begin position="182"/>
        <end position="212"/>
    </location>
</feature>
<dbReference type="InterPro" id="IPR035976">
    <property type="entry name" value="Sushi/SCR/CCP_sf"/>
</dbReference>
<evidence type="ECO:0000256" key="3">
    <source>
        <dbReference type="ARBA" id="ARBA00023157"/>
    </source>
</evidence>
<organism evidence="8 9">
    <name type="scientific">Dreissena polymorpha</name>
    <name type="common">Zebra mussel</name>
    <name type="synonym">Mytilus polymorpha</name>
    <dbReference type="NCBI Taxonomy" id="45954"/>
    <lineage>
        <taxon>Eukaryota</taxon>
        <taxon>Metazoa</taxon>
        <taxon>Spiralia</taxon>
        <taxon>Lophotrochozoa</taxon>
        <taxon>Mollusca</taxon>
        <taxon>Bivalvia</taxon>
        <taxon>Autobranchia</taxon>
        <taxon>Heteroconchia</taxon>
        <taxon>Euheterodonta</taxon>
        <taxon>Imparidentia</taxon>
        <taxon>Neoheterodontei</taxon>
        <taxon>Myida</taxon>
        <taxon>Dreissenoidea</taxon>
        <taxon>Dreissenidae</taxon>
        <taxon>Dreissena</taxon>
    </lineage>
</organism>
<dbReference type="EMBL" id="JAIWYP010000004">
    <property type="protein sequence ID" value="KAH3840840.1"/>
    <property type="molecule type" value="Genomic_DNA"/>
</dbReference>
<feature type="compositionally biased region" description="Low complexity" evidence="5">
    <location>
        <begin position="793"/>
        <end position="810"/>
    </location>
</feature>
<feature type="domain" description="Sushi" evidence="7">
    <location>
        <begin position="267"/>
        <end position="324"/>
    </location>
</feature>
<feature type="domain" description="Sushi" evidence="7">
    <location>
        <begin position="599"/>
        <end position="657"/>
    </location>
</feature>
<proteinExistence type="predicted"/>
<evidence type="ECO:0000256" key="4">
    <source>
        <dbReference type="PROSITE-ProRule" id="PRU00302"/>
    </source>
</evidence>
<keyword evidence="9" id="KW-1185">Reference proteome</keyword>
<dbReference type="PANTHER" id="PTHR45656:SF4">
    <property type="entry name" value="PROTEIN CBR-CLEC-78"/>
    <property type="match status" value="1"/>
</dbReference>
<accession>A0A9D4QSP1</accession>
<keyword evidence="2" id="KW-0677">Repeat</keyword>
<sequence>MYEGTATLAVFSCDVNHTLLGAPALTCRDDGSWNFMEPQCVKCPSLTPLLSGTINLTTDGTRPTARFSCTAGYHLDGVAMVTCAGSGNSASSWDSSIPTCKCDPAASLANGTMTTSPDGRTMTYTCNMGYSLAGPNSRLCTTNGTGWSGSQPSCVFCSMPTVPANGSLQLGTNGQSTVALVTCATGTTLSGQQNITCTSNGTWNLTLPSCVTCPSLMPLTSGKIEITSNGSVTMAAFTCNLNYTVAGDQRLTCQPDGKWSGSQPVCAACPSLKQVQQGAVVITTDGKLTSAAFSCNQGYQLTGSGTLQCTSDGLWDLSPPACVCKSFTQPTNGHLTILTNGSTAVYTCDAGYTLRGATTYSCDTTIGNTSLVTAPSCNTCNTLSVNPGVRSVRYSDSVKTYMNFSCDEGYTLVGEAVISCRSDGTWNSSLPICVICEELSSPYGGNITMTTSGSVTSAYVTCVSGFSLIGQYKLTCRSDGSWDFRMPTCECEPPAEPAHGSMSITGGLSAAYRCNVGYTLLGPAIRTCRADGTGWSGNEPSCEQCDDIQAGPNQNLTLVTDGHASQAVFQCDPGFSLSHSNNVTCHGDGTWDGPQPVCVRCPSMSTSSGLSYVVSATAGGQSVASFRCADGYSIEGALQVTCLRNGTWDTKQPTCGQSFGLTSGGGECSNSTVTALIVVFVLVVIVAVALGYLAWRYWRKYKTENTRTITYSQRQPIKTSPEGHYMFDDLDMKIPDMQPPRGHQRHITELGSIPELTSPPLFSGRHITLGGMVSPSMGPVTTRDIEIQKHPKSSYSQGSGSNDSFSTSTFESFLPVPKERKKHGRHSPTNRKPPEGSENESDINSAETLQASSQLDRLTLPEQILTPRNPEELKAAASAKKSRQRRNSSKGGETEKERKQRKKSDLIDKDKDFLRVIKGDRSSSPMAPRTPSPYKISGTSQDYEVDEMDA</sequence>
<dbReference type="Pfam" id="PF00084">
    <property type="entry name" value="Sushi"/>
    <property type="match status" value="9"/>
</dbReference>
<dbReference type="Gene3D" id="2.10.70.10">
    <property type="entry name" value="Complement Module, domain 1"/>
    <property type="match status" value="12"/>
</dbReference>
<evidence type="ECO:0000256" key="1">
    <source>
        <dbReference type="ARBA" id="ARBA00022729"/>
    </source>
</evidence>
<evidence type="ECO:0000313" key="8">
    <source>
        <dbReference type="EMBL" id="KAH3840840.1"/>
    </source>
</evidence>
<dbReference type="CDD" id="cd00033">
    <property type="entry name" value="CCP"/>
    <property type="match status" value="12"/>
</dbReference>
<dbReference type="SMART" id="SM00032">
    <property type="entry name" value="CCP"/>
    <property type="match status" value="11"/>
</dbReference>
<dbReference type="AlphaFoldDB" id="A0A9D4QSP1"/>
<keyword evidence="6" id="KW-0812">Transmembrane</keyword>
<comment type="caution">
    <text evidence="4">Lacks conserved residue(s) required for the propagation of feature annotation.</text>
</comment>
<feature type="domain" description="Sushi" evidence="7">
    <location>
        <begin position="489"/>
        <end position="544"/>
    </location>
</feature>
<feature type="compositionally biased region" description="Basic and acidic residues" evidence="5">
    <location>
        <begin position="892"/>
        <end position="921"/>
    </location>
</feature>
<keyword evidence="4" id="KW-0768">Sushi</keyword>
<evidence type="ECO:0000313" key="9">
    <source>
        <dbReference type="Proteomes" id="UP000828390"/>
    </source>
</evidence>
<dbReference type="InterPro" id="IPR051277">
    <property type="entry name" value="SEZ6_CSMD_C4BPB_Regulators"/>
</dbReference>
<feature type="compositionally biased region" description="Basic residues" evidence="5">
    <location>
        <begin position="819"/>
        <end position="829"/>
    </location>
</feature>
<evidence type="ECO:0000256" key="6">
    <source>
        <dbReference type="SAM" id="Phobius"/>
    </source>
</evidence>
<keyword evidence="6" id="KW-0472">Membrane</keyword>
<comment type="caution">
    <text evidence="8">The sequence shown here is derived from an EMBL/GenBank/DDBJ whole genome shotgun (WGS) entry which is preliminary data.</text>
</comment>
<reference evidence="8" key="2">
    <citation type="submission" date="2020-11" db="EMBL/GenBank/DDBJ databases">
        <authorList>
            <person name="McCartney M.A."/>
            <person name="Auch B."/>
            <person name="Kono T."/>
            <person name="Mallez S."/>
            <person name="Becker A."/>
            <person name="Gohl D.M."/>
            <person name="Silverstein K.A.T."/>
            <person name="Koren S."/>
            <person name="Bechman K.B."/>
            <person name="Herman A."/>
            <person name="Abrahante J.E."/>
            <person name="Garbe J."/>
        </authorList>
    </citation>
    <scope>NUCLEOTIDE SEQUENCE</scope>
    <source>
        <strain evidence="8">Duluth1</strain>
        <tissue evidence="8">Whole animal</tissue>
    </source>
</reference>
<dbReference type="PANTHER" id="PTHR45656">
    <property type="entry name" value="PROTEIN CBR-CLEC-78"/>
    <property type="match status" value="1"/>
</dbReference>
<keyword evidence="6" id="KW-1133">Transmembrane helix</keyword>
<reference evidence="8" key="1">
    <citation type="journal article" date="2019" name="bioRxiv">
        <title>The Genome of the Zebra Mussel, Dreissena polymorpha: A Resource for Invasive Species Research.</title>
        <authorList>
            <person name="McCartney M.A."/>
            <person name="Auch B."/>
            <person name="Kono T."/>
            <person name="Mallez S."/>
            <person name="Zhang Y."/>
            <person name="Obille A."/>
            <person name="Becker A."/>
            <person name="Abrahante J.E."/>
            <person name="Garbe J."/>
            <person name="Badalamenti J.P."/>
            <person name="Herman A."/>
            <person name="Mangelson H."/>
            <person name="Liachko I."/>
            <person name="Sullivan S."/>
            <person name="Sone E.D."/>
            <person name="Koren S."/>
            <person name="Silverstein K.A.T."/>
            <person name="Beckman K.B."/>
            <person name="Gohl D.M."/>
        </authorList>
    </citation>
    <scope>NUCLEOTIDE SEQUENCE</scope>
    <source>
        <strain evidence="8">Duluth1</strain>
        <tissue evidence="8">Whole animal</tissue>
    </source>
</reference>
<keyword evidence="1" id="KW-0732">Signal</keyword>
<feature type="disulfide bond" evidence="4">
    <location>
        <begin position="295"/>
        <end position="322"/>
    </location>
</feature>
<protein>
    <recommendedName>
        <fullName evidence="7">Sushi domain-containing protein</fullName>
    </recommendedName>
</protein>
<name>A0A9D4QSP1_DREPO</name>
<feature type="disulfide bond" evidence="4">
    <location>
        <begin position="628"/>
        <end position="655"/>
    </location>
</feature>
<feature type="disulfide bond" evidence="4">
    <location>
        <begin position="183"/>
        <end position="210"/>
    </location>
</feature>
<feature type="region of interest" description="Disordered" evidence="5">
    <location>
        <begin position="789"/>
        <end position="950"/>
    </location>
</feature>
<feature type="disulfide bond" evidence="4">
    <location>
        <begin position="13"/>
        <end position="40"/>
    </location>
</feature>